<name>A0ACC2HP05_9PLEO</name>
<sequence length="498" mass="54106">MGGVTAVAFIPGYKERVHVSGAASSLAVTVDEAFTSDGARNEAVLPQGEAAHNPKQAHGAGDTLIAVGTQAGKVMVFNTLGLLVYEIAMDGPAISVEWVGDMSAPPSLPTRSLSLYPEQISTLSAFPLLDVSQASLSRVRQTEQENESDFLSGVQRKLPPDPIRPMARPSINESSVVDAHQIGIPSRHSRERPLPKPKYSAIPYRARRTRYSNCCSSRQSSSSDRDFFTAPSTRYPSIRQDKGKGKAVESLSAQKKLDVDEDRGMALFMSAGTISPSPEHEKKRKRDGPVARSAKKLTSAVADESQFAAAAVGPSSRIAPAPKNSFSPSQGFRNSTPDIGASQLAVQHGLAKRSTEGGRKTGLLDHIDPDPIAEASSSQGFSSSIYSRSKSRMLHRRPKALDGGADADTPMPQDLDRGARRSFSFEAGLHDFEALGERRHMTSKSVVWTGGKREEISRLRNDNAALRQEMSSLRNEFRVLKRVLLRAESQRRWQECIS</sequence>
<gene>
    <name evidence="1" type="ORF">OPT61_g10715</name>
</gene>
<organism evidence="1 2">
    <name type="scientific">Boeremia exigua</name>
    <dbReference type="NCBI Taxonomy" id="749465"/>
    <lineage>
        <taxon>Eukaryota</taxon>
        <taxon>Fungi</taxon>
        <taxon>Dikarya</taxon>
        <taxon>Ascomycota</taxon>
        <taxon>Pezizomycotina</taxon>
        <taxon>Dothideomycetes</taxon>
        <taxon>Pleosporomycetidae</taxon>
        <taxon>Pleosporales</taxon>
        <taxon>Pleosporineae</taxon>
        <taxon>Didymellaceae</taxon>
        <taxon>Boeremia</taxon>
    </lineage>
</organism>
<dbReference type="Proteomes" id="UP001153331">
    <property type="component" value="Unassembled WGS sequence"/>
</dbReference>
<evidence type="ECO:0000313" key="1">
    <source>
        <dbReference type="EMBL" id="KAJ8104519.1"/>
    </source>
</evidence>
<accession>A0ACC2HP05</accession>
<reference evidence="1" key="1">
    <citation type="submission" date="2022-11" db="EMBL/GenBank/DDBJ databases">
        <title>Genome Sequence of Boeremia exigua.</title>
        <authorList>
            <person name="Buettner E."/>
        </authorList>
    </citation>
    <scope>NUCLEOTIDE SEQUENCE</scope>
    <source>
        <strain evidence="1">CU02</strain>
    </source>
</reference>
<keyword evidence="2" id="KW-1185">Reference proteome</keyword>
<dbReference type="EMBL" id="JAPHNI010001962">
    <property type="protein sequence ID" value="KAJ8104519.1"/>
    <property type="molecule type" value="Genomic_DNA"/>
</dbReference>
<proteinExistence type="predicted"/>
<protein>
    <submittedName>
        <fullName evidence="1">Uncharacterized protein</fullName>
    </submittedName>
</protein>
<evidence type="ECO:0000313" key="2">
    <source>
        <dbReference type="Proteomes" id="UP001153331"/>
    </source>
</evidence>
<comment type="caution">
    <text evidence="1">The sequence shown here is derived from an EMBL/GenBank/DDBJ whole genome shotgun (WGS) entry which is preliminary data.</text>
</comment>